<dbReference type="EMBL" id="CAJVPV010010860">
    <property type="protein sequence ID" value="CAG8655545.1"/>
    <property type="molecule type" value="Genomic_DNA"/>
</dbReference>
<gene>
    <name evidence="2" type="ORF">AMORRO_LOCUS10169</name>
</gene>
<sequence length="251" mass="28004">MAPEKWEFKSKELYKPTNSREFGSSYRNVYVDLQKQLVALEAHLRRENREAQERFNATLPENTPAVIPEIIEMTSEHNSQLSNSSNTIDKIDLSSTEDVGISASAPKPQKSIYTRTNTKKTRLIKSIIKKTTKKITSRLINSPDKNADKSQPLPTSHFDRDFQSLRVEPSIPPSSTRSTARSKTSSKKPKPPPKGIFVPTHDKANSTDTINTMSAQQASPRLSINNSIKNNYPHSPLYTSSAPGSPITTLP</sequence>
<dbReference type="OrthoDB" id="2352441at2759"/>
<evidence type="ECO:0000313" key="3">
    <source>
        <dbReference type="Proteomes" id="UP000789342"/>
    </source>
</evidence>
<dbReference type="AlphaFoldDB" id="A0A9N9E0W7"/>
<organism evidence="2 3">
    <name type="scientific">Acaulospora morrowiae</name>
    <dbReference type="NCBI Taxonomy" id="94023"/>
    <lineage>
        <taxon>Eukaryota</taxon>
        <taxon>Fungi</taxon>
        <taxon>Fungi incertae sedis</taxon>
        <taxon>Mucoromycota</taxon>
        <taxon>Glomeromycotina</taxon>
        <taxon>Glomeromycetes</taxon>
        <taxon>Diversisporales</taxon>
        <taxon>Acaulosporaceae</taxon>
        <taxon>Acaulospora</taxon>
    </lineage>
</organism>
<feature type="non-terminal residue" evidence="2">
    <location>
        <position position="251"/>
    </location>
</feature>
<evidence type="ECO:0000256" key="1">
    <source>
        <dbReference type="SAM" id="MobiDB-lite"/>
    </source>
</evidence>
<proteinExistence type="predicted"/>
<reference evidence="2" key="1">
    <citation type="submission" date="2021-06" db="EMBL/GenBank/DDBJ databases">
        <authorList>
            <person name="Kallberg Y."/>
            <person name="Tangrot J."/>
            <person name="Rosling A."/>
        </authorList>
    </citation>
    <scope>NUCLEOTIDE SEQUENCE</scope>
    <source>
        <strain evidence="2">CL551</strain>
    </source>
</reference>
<feature type="compositionally biased region" description="Low complexity" evidence="1">
    <location>
        <begin position="173"/>
        <end position="183"/>
    </location>
</feature>
<protein>
    <submittedName>
        <fullName evidence="2">2481_t:CDS:1</fullName>
    </submittedName>
</protein>
<dbReference type="Proteomes" id="UP000789342">
    <property type="component" value="Unassembled WGS sequence"/>
</dbReference>
<feature type="region of interest" description="Disordered" evidence="1">
    <location>
        <begin position="135"/>
        <end position="251"/>
    </location>
</feature>
<feature type="compositionally biased region" description="Polar residues" evidence="1">
    <location>
        <begin position="206"/>
        <end position="251"/>
    </location>
</feature>
<comment type="caution">
    <text evidence="2">The sequence shown here is derived from an EMBL/GenBank/DDBJ whole genome shotgun (WGS) entry which is preliminary data.</text>
</comment>
<accession>A0A9N9E0W7</accession>
<name>A0A9N9E0W7_9GLOM</name>
<keyword evidence="3" id="KW-1185">Reference proteome</keyword>
<evidence type="ECO:0000313" key="2">
    <source>
        <dbReference type="EMBL" id="CAG8655545.1"/>
    </source>
</evidence>